<feature type="compositionally biased region" description="Acidic residues" evidence="4">
    <location>
        <begin position="428"/>
        <end position="438"/>
    </location>
</feature>
<feature type="compositionally biased region" description="Low complexity" evidence="4">
    <location>
        <begin position="1410"/>
        <end position="1421"/>
    </location>
</feature>
<feature type="region of interest" description="Disordered" evidence="4">
    <location>
        <begin position="423"/>
        <end position="598"/>
    </location>
</feature>
<keyword evidence="1" id="KW-0433">Leucine-rich repeat</keyword>
<feature type="region of interest" description="Disordered" evidence="4">
    <location>
        <begin position="778"/>
        <end position="811"/>
    </location>
</feature>
<feature type="coiled-coil region" evidence="3">
    <location>
        <begin position="1345"/>
        <end position="1372"/>
    </location>
</feature>
<feature type="region of interest" description="Disordered" evidence="4">
    <location>
        <begin position="1405"/>
        <end position="1424"/>
    </location>
</feature>
<evidence type="ECO:0000259" key="5">
    <source>
        <dbReference type="PROSITE" id="PS50106"/>
    </source>
</evidence>
<feature type="region of interest" description="Disordered" evidence="4">
    <location>
        <begin position="1679"/>
        <end position="1735"/>
    </location>
</feature>
<feature type="region of interest" description="Disordered" evidence="4">
    <location>
        <begin position="1305"/>
        <end position="1335"/>
    </location>
</feature>
<feature type="region of interest" description="Disordered" evidence="4">
    <location>
        <begin position="2268"/>
        <end position="2325"/>
    </location>
</feature>
<feature type="region of interest" description="Disordered" evidence="4">
    <location>
        <begin position="919"/>
        <end position="1003"/>
    </location>
</feature>
<feature type="domain" description="PDZ" evidence="5">
    <location>
        <begin position="828"/>
        <end position="916"/>
    </location>
</feature>
<dbReference type="InterPro" id="IPR001611">
    <property type="entry name" value="Leu-rich_rpt"/>
</dbReference>
<feature type="compositionally biased region" description="Basic and acidic residues" evidence="4">
    <location>
        <begin position="439"/>
        <end position="452"/>
    </location>
</feature>
<feature type="compositionally biased region" description="Polar residues" evidence="4">
    <location>
        <begin position="922"/>
        <end position="932"/>
    </location>
</feature>
<dbReference type="InterPro" id="IPR032675">
    <property type="entry name" value="LRR_dom_sf"/>
</dbReference>
<evidence type="ECO:0000313" key="7">
    <source>
        <dbReference type="Proteomes" id="UP001307889"/>
    </source>
</evidence>
<feature type="compositionally biased region" description="Basic and acidic residues" evidence="4">
    <location>
        <begin position="2037"/>
        <end position="2050"/>
    </location>
</feature>
<feature type="compositionally biased region" description="Basic and acidic residues" evidence="4">
    <location>
        <begin position="942"/>
        <end position="952"/>
    </location>
</feature>
<feature type="compositionally biased region" description="Low complexity" evidence="4">
    <location>
        <begin position="1701"/>
        <end position="1719"/>
    </location>
</feature>
<dbReference type="Pfam" id="PF00595">
    <property type="entry name" value="PDZ"/>
    <property type="match status" value="4"/>
</dbReference>
<dbReference type="InterPro" id="IPR001478">
    <property type="entry name" value="PDZ"/>
</dbReference>
<dbReference type="Pfam" id="PF13855">
    <property type="entry name" value="LRR_8"/>
    <property type="match status" value="4"/>
</dbReference>
<feature type="compositionally biased region" description="Polar residues" evidence="4">
    <location>
        <begin position="2053"/>
        <end position="2063"/>
    </location>
</feature>
<accession>A0ABN7AMY8</accession>
<gene>
    <name evidence="6" type="ORF">NTJ_05059</name>
</gene>
<dbReference type="PROSITE" id="PS50106">
    <property type="entry name" value="PDZ"/>
    <property type="match status" value="4"/>
</dbReference>
<keyword evidence="7" id="KW-1185">Reference proteome</keyword>
<organism evidence="6 7">
    <name type="scientific">Nesidiocoris tenuis</name>
    <dbReference type="NCBI Taxonomy" id="355587"/>
    <lineage>
        <taxon>Eukaryota</taxon>
        <taxon>Metazoa</taxon>
        <taxon>Ecdysozoa</taxon>
        <taxon>Arthropoda</taxon>
        <taxon>Hexapoda</taxon>
        <taxon>Insecta</taxon>
        <taxon>Pterygota</taxon>
        <taxon>Neoptera</taxon>
        <taxon>Paraneoptera</taxon>
        <taxon>Hemiptera</taxon>
        <taxon>Heteroptera</taxon>
        <taxon>Panheteroptera</taxon>
        <taxon>Cimicomorpha</taxon>
        <taxon>Miridae</taxon>
        <taxon>Dicyphina</taxon>
        <taxon>Nesidiocoris</taxon>
    </lineage>
</organism>
<evidence type="ECO:0000313" key="6">
    <source>
        <dbReference type="EMBL" id="BES92251.1"/>
    </source>
</evidence>
<evidence type="ECO:0000256" key="3">
    <source>
        <dbReference type="SAM" id="Coils"/>
    </source>
</evidence>
<feature type="compositionally biased region" description="Polar residues" evidence="4">
    <location>
        <begin position="1981"/>
        <end position="2005"/>
    </location>
</feature>
<protein>
    <submittedName>
        <fullName evidence="6">PDZ domain (Also known as DHR or GLGF)</fullName>
    </submittedName>
</protein>
<dbReference type="InterPro" id="IPR003591">
    <property type="entry name" value="Leu-rich_rpt_typical-subtyp"/>
</dbReference>
<dbReference type="CDD" id="cd06704">
    <property type="entry name" value="PDZ1_Scribble-like"/>
    <property type="match status" value="1"/>
</dbReference>
<name>A0ABN7AMY8_9HEMI</name>
<keyword evidence="3" id="KW-0175">Coiled coil</keyword>
<dbReference type="Gene3D" id="3.80.10.10">
    <property type="entry name" value="Ribonuclease Inhibitor"/>
    <property type="match status" value="3"/>
</dbReference>
<evidence type="ECO:0000256" key="2">
    <source>
        <dbReference type="ARBA" id="ARBA00022737"/>
    </source>
</evidence>
<feature type="region of interest" description="Disordered" evidence="4">
    <location>
        <begin position="1981"/>
        <end position="2011"/>
    </location>
</feature>
<dbReference type="Proteomes" id="UP001307889">
    <property type="component" value="Chromosome 3"/>
</dbReference>
<feature type="compositionally biased region" description="Acidic residues" evidence="4">
    <location>
        <begin position="1691"/>
        <end position="1700"/>
    </location>
</feature>
<dbReference type="SMART" id="SM00364">
    <property type="entry name" value="LRR_BAC"/>
    <property type="match status" value="9"/>
</dbReference>
<keyword evidence="2" id="KW-0677">Repeat</keyword>
<evidence type="ECO:0000256" key="1">
    <source>
        <dbReference type="ARBA" id="ARBA00022614"/>
    </source>
</evidence>
<feature type="compositionally biased region" description="Polar residues" evidence="4">
    <location>
        <begin position="554"/>
        <end position="566"/>
    </location>
</feature>
<reference evidence="6 7" key="1">
    <citation type="submission" date="2023-09" db="EMBL/GenBank/DDBJ databases">
        <title>Nesidiocoris tenuis whole genome shotgun sequence.</title>
        <authorList>
            <person name="Shibata T."/>
            <person name="Shimoda M."/>
            <person name="Kobayashi T."/>
            <person name="Uehara T."/>
        </authorList>
    </citation>
    <scope>NUCLEOTIDE SEQUENCE [LARGE SCALE GENOMIC DNA]</scope>
    <source>
        <strain evidence="6 7">Japan</strain>
    </source>
</reference>
<feature type="region of interest" description="Disordered" evidence="4">
    <location>
        <begin position="2030"/>
        <end position="2065"/>
    </location>
</feature>
<dbReference type="CDD" id="cd06703">
    <property type="entry name" value="PDZ2_Scribble-like"/>
    <property type="match status" value="1"/>
</dbReference>
<dbReference type="InterPro" id="IPR050614">
    <property type="entry name" value="Synaptic_Scaffolding_LAP-MAGUK"/>
</dbReference>
<feature type="compositionally biased region" description="Low complexity" evidence="4">
    <location>
        <begin position="953"/>
        <end position="962"/>
    </location>
</feature>
<feature type="region of interest" description="Disordered" evidence="4">
    <location>
        <begin position="2096"/>
        <end position="2159"/>
    </location>
</feature>
<dbReference type="SMART" id="SM00365">
    <property type="entry name" value="LRR_SD22"/>
    <property type="match status" value="5"/>
</dbReference>
<sequence>MFRCIPIFKGCNRQVEYVDKRHSSLPNVPEDILRYSRSLEELLLDANHIRELPKNFFRLHRLRKLGLSDNEIHRLPPDIQNFENLVELDVSRNDIPDIPENIKNLKALQVADFSSNPIPRLPPGFVHLKNLTILGLNDMSLTSLPSDFGMLTSLKSVELRENLIKNLPVSLSLLLNLERLDLGDNEIEELPRHIGKLPALQELWLDHNQLQHLPVEIGGLKALTCLDVSENRLEDLPEEIGGLENLTDLHLSQNVIETLPDGLGRLRKLMILKVDQNRLSMLNANIGECENLQELILTENFLVELPVSIGNLIKLTNLNVDRNSLHSIPHEIGRLERLGVLSLRDNKLQVVPNEVGNCTLLHVLDLSGNRLRHLPYSLTNLELKAVWLSENQAQPLLTFQPDFDDVTGEQVLTCFLLPQQECAQDTADPAESDDEGWEEREASRTHSVKFTEDVDPGGTEPGKETPFVRQNTPHPKELKAKAHKLFNKSKLGPDSTVEEGDESSVTRSGFRSDRLSSTEVDPNSERSSYSESTTKEEPVRESKNVGVKVGNDVRVTSDSPSETGQSEMEEDDEQDKHVGFEVDPSTGLSEEETHRPTRLHRRDTPHHLKNKRINQSANLDKDKVAAIIASAMVKKKEEVINEGVDNRNATPPGSISIQSEIDGVLDIREERLEIRLEKTNAGLGLSIAGGQGSTPFKGDDEGIFVSKVTEGGPADLADLRKGDKILAVNGIPMLKIGHYEAVEVLKSSGPVLNIVLVRETTRLLPFNQNAVYHPGMDTPTSSLSTSRAPSVASNHSSTYNTLTHNGPTHHQFDKLKRGDYEVRKHNIYVTLIRDQNGLGFSIAGGKGCPPYKDDSNAIYISRITEGGAAEKNGKLQVGDRLISINGVELDGARHDQAVSMLTGLERFVRLVAEREVVVPKVSSPQPTQSPGSKKSPRIIPTRTEKYQNEADRSSTPPTSTAVPSPPRPLPRRVLTSQTSSASESDTTPLTEQNRDDIKLGEPRTKPMTSEEFQAMIPAHFLSAGGGSRAKTTDKNDNSVGKPEATMVTLTIKAPNPGLANGIEFPDAPTNLGRVTETITKSTLTETVVTRVTDNQLAESVIIEDVTLVRDKSLGFSIIGGTDHSCIPFGRDQPGIFISHIVPGGIAQLSGKLRMGDRILKVNGEDVTKVQHQEAVMALLKLTKNNEITLTVQHDPLPDGFQELTIVRHDGEKLGMHIKGGLRGHKGNPLDKTDEGVFISKINSGGAAKRDGRLKVGMRLLEVGGASVLGASHQEAVNALRNAGQRISLVVCKGYDKSEVDRLQAEGKLSKENKSASQSVSSLDREAEDSETIRKEQEMKRELVMWEKEESAKKEKEKELKDQNMEIEEFNKDKSTPEKVMDVVRAAEILALNSGAATVALNDSTAATTVSKPKSPGGPKSGDSLKTTTIVMSKHTLEPHSDKILGTTTSNDLNMLEDGTNVDLDTPNSPLTPNSRVDETTAGFHQLSAADYSLKTQQVPVNMARSGATERTKLEDRKQGSAPAVKSPEFTLMANLSNNRAIPTDMNAVSAYSRVYTDPEPADATVDKSPILRSRNNYQPKIRPSSIAASPLFNRSKVYPEKNSPKFLFDGLDKKSSPKVFVGADDVSKPIFKFRPGLNSFEQLREDSSPKMFVGSPQTPAGSESAFPAEDIYSDSAQVQFSLPKKQKSSDEDSSTSEESEYTAAENDTTESESTGEYGTPLETSLNSSIVSSPENSLRPILKTKKAPYSSYSGAKGEFRVKLDNLPQDSRQTASSTADNHSATSFSNFPKSATFPRTKTVRFDSEVRHQDAVLKPLDGSEELLQETSILKTKVKEIPSPSKVEITTIPGTAPTISCNVSIPLHVVNNEGMTSSGNQPPNQQFMVDARSRTFFPFPPPSYMSNDTYYPYSAGYSYYPGMRPPAYFPPNPFTSFPPNVMHPLPSLWPSPAYASLPTAPSTFTTMTTASMCSVPVLNPPQESAIQPSVALSAQSVTEHSDQSITSPSEKPQIEPNKQLPAEVPILPLAAPQLEPSAERQQTPKEPSKQSDRKVTGGQRSPTSTNDKSVYETIRLQAIHGSQTPPKASEKFMNVKAKFEKSLVLSPKREQNHLVGRDSGRPKTVYDFQPSPPASADYRNDKSLSRSTSSYLDKVGTNSDPSQELKSVSLLKKFDAGSGSKSNQSLSPAFKFSDYKSRKTASPIPPMSKPDEETRVTELVGLMSPSSKRITSSSCLCLDKEDEFRSDRVELVEDIVIRGKGYHGRPVSCVNLPLESSHHQEPAAVEEDDDPPSTPPPPAINYSTMPTSDLSPRSWEEIFKNTPPLPGPGK</sequence>
<feature type="compositionally biased region" description="Basic and acidic residues" evidence="4">
    <location>
        <begin position="533"/>
        <end position="543"/>
    </location>
</feature>
<dbReference type="SUPFAM" id="SSF50156">
    <property type="entry name" value="PDZ domain-like"/>
    <property type="match status" value="4"/>
</dbReference>
<feature type="compositionally biased region" description="Polar residues" evidence="4">
    <location>
        <begin position="2140"/>
        <end position="2159"/>
    </location>
</feature>
<dbReference type="InterPro" id="IPR036034">
    <property type="entry name" value="PDZ_sf"/>
</dbReference>
<feature type="domain" description="PDZ" evidence="5">
    <location>
        <begin position="673"/>
        <end position="760"/>
    </location>
</feature>
<feature type="compositionally biased region" description="Basic and acidic residues" evidence="4">
    <location>
        <begin position="992"/>
        <end position="1003"/>
    </location>
</feature>
<dbReference type="SUPFAM" id="SSF52058">
    <property type="entry name" value="L domain-like"/>
    <property type="match status" value="1"/>
</dbReference>
<dbReference type="SMART" id="SM00369">
    <property type="entry name" value="LRR_TYP"/>
    <property type="match status" value="14"/>
</dbReference>
<dbReference type="EMBL" id="AP028911">
    <property type="protein sequence ID" value="BES92251.1"/>
    <property type="molecule type" value="Genomic_DNA"/>
</dbReference>
<dbReference type="SMART" id="SM00228">
    <property type="entry name" value="PDZ"/>
    <property type="match status" value="4"/>
</dbReference>
<dbReference type="PANTHER" id="PTHR23119">
    <property type="entry name" value="DISCS LARGE"/>
    <property type="match status" value="1"/>
</dbReference>
<feature type="compositionally biased region" description="Polar residues" evidence="4">
    <location>
        <begin position="2296"/>
        <end position="2306"/>
    </location>
</feature>
<dbReference type="CDD" id="cd06701">
    <property type="entry name" value="PDZ4_Scribble-like"/>
    <property type="match status" value="1"/>
</dbReference>
<dbReference type="PANTHER" id="PTHR23119:SF44">
    <property type="entry name" value="PROTEIN LAP4"/>
    <property type="match status" value="1"/>
</dbReference>
<dbReference type="Gene3D" id="2.30.42.10">
    <property type="match status" value="4"/>
</dbReference>
<feature type="region of interest" description="Disordered" evidence="4">
    <location>
        <begin position="1022"/>
        <end position="1041"/>
    </location>
</feature>
<feature type="domain" description="PDZ" evidence="5">
    <location>
        <begin position="1099"/>
        <end position="1193"/>
    </location>
</feature>
<feature type="compositionally biased region" description="Polar residues" evidence="4">
    <location>
        <begin position="778"/>
        <end position="808"/>
    </location>
</feature>
<dbReference type="PROSITE" id="PS51450">
    <property type="entry name" value="LRR"/>
    <property type="match status" value="5"/>
</dbReference>
<proteinExistence type="predicted"/>
<evidence type="ECO:0000256" key="4">
    <source>
        <dbReference type="SAM" id="MobiDB-lite"/>
    </source>
</evidence>
<feature type="compositionally biased region" description="Polar residues" evidence="4">
    <location>
        <begin position="1721"/>
        <end position="1735"/>
    </location>
</feature>
<feature type="compositionally biased region" description="Polar residues" evidence="4">
    <location>
        <begin position="517"/>
        <end position="532"/>
    </location>
</feature>
<feature type="compositionally biased region" description="Polar residues" evidence="4">
    <location>
        <begin position="977"/>
        <end position="991"/>
    </location>
</feature>
<feature type="domain" description="PDZ" evidence="5">
    <location>
        <begin position="1202"/>
        <end position="1294"/>
    </location>
</feature>
<feature type="region of interest" description="Disordered" evidence="4">
    <location>
        <begin position="1768"/>
        <end position="1790"/>
    </location>
</feature>
<feature type="compositionally biased region" description="Basic and acidic residues" evidence="4">
    <location>
        <begin position="2096"/>
        <end position="2116"/>
    </location>
</feature>